<evidence type="ECO:0000313" key="4">
    <source>
        <dbReference type="EMBL" id="KAA6320823.1"/>
    </source>
</evidence>
<dbReference type="InterPro" id="IPR000241">
    <property type="entry name" value="RlmKL-like_Mtase"/>
</dbReference>
<dbReference type="InterPro" id="IPR004114">
    <property type="entry name" value="THUMP_dom"/>
</dbReference>
<dbReference type="GO" id="GO:0008990">
    <property type="term" value="F:rRNA (guanine-N2-)-methyltransferase activity"/>
    <property type="evidence" value="ECO:0007669"/>
    <property type="project" value="TreeGrafter"/>
</dbReference>
<dbReference type="GO" id="GO:0070043">
    <property type="term" value="F:rRNA (guanine-N7-)-methyltransferase activity"/>
    <property type="evidence" value="ECO:0007669"/>
    <property type="project" value="TreeGrafter"/>
</dbReference>
<dbReference type="CDD" id="cd11715">
    <property type="entry name" value="THUMP_AdoMetMT"/>
    <property type="match status" value="1"/>
</dbReference>
<dbReference type="SUPFAM" id="SSF53335">
    <property type="entry name" value="S-adenosyl-L-methionine-dependent methyltransferases"/>
    <property type="match status" value="1"/>
</dbReference>
<accession>A0A5J4QJW4</accession>
<reference evidence="4" key="1">
    <citation type="submission" date="2019-03" db="EMBL/GenBank/DDBJ databases">
        <title>Single cell metagenomics reveals metabolic interactions within the superorganism composed of flagellate Streblomastix strix and complex community of Bacteroidetes bacteria on its surface.</title>
        <authorList>
            <person name="Treitli S.C."/>
            <person name="Kolisko M."/>
            <person name="Husnik F."/>
            <person name="Keeling P."/>
            <person name="Hampl V."/>
        </authorList>
    </citation>
    <scope>NUCLEOTIDE SEQUENCE</scope>
    <source>
        <strain evidence="4">STM</strain>
    </source>
</reference>
<keyword evidence="2 4" id="KW-0808">Transferase</keyword>
<keyword evidence="1 4" id="KW-0489">Methyltransferase</keyword>
<proteinExistence type="predicted"/>
<gene>
    <name evidence="4" type="ORF">EZS27_029452</name>
</gene>
<dbReference type="EMBL" id="SNRY01003479">
    <property type="protein sequence ID" value="KAA6320823.1"/>
    <property type="molecule type" value="Genomic_DNA"/>
</dbReference>
<feature type="domain" description="THUMP" evidence="3">
    <location>
        <begin position="1"/>
        <end position="58"/>
    </location>
</feature>
<sequence>VFSEEFRHSKFVSYKVKDAIVDYFREKTGERPSVRINNPDMLLNIHIAQTHCTLSLDSSGESLHRRGYRQEAVEAPLNEVLAAGMILMTGWRGECNLIDPMCGSGTILIEAALIANNIAPGVFRKGFAFEKWVDFDKDMFEAIYNDDDREREFKHKIYGYDNNQKAIDIASRNMKAAGFSKNIILKLQPFQQFEQPENKSIIITNPPYGERISAYNLLDLYKAIGERLKHAFCGNEAWILSYREECFNQIGLKPNIKIPLYNGSLECEFRKYRIFGGKYKEYIRNN</sequence>
<comment type="caution">
    <text evidence="4">The sequence shown here is derived from an EMBL/GenBank/DDBJ whole genome shotgun (WGS) entry which is preliminary data.</text>
</comment>
<dbReference type="PROSITE" id="PS00092">
    <property type="entry name" value="N6_MTASE"/>
    <property type="match status" value="1"/>
</dbReference>
<dbReference type="PROSITE" id="PS01261">
    <property type="entry name" value="UPF0020"/>
    <property type="match status" value="1"/>
</dbReference>
<protein>
    <submittedName>
        <fullName evidence="4">Ribosomal RNA large subunit methyltransferase K/L</fullName>
    </submittedName>
</protein>
<name>A0A5J4QJW4_9ZZZZ</name>
<dbReference type="Pfam" id="PF01170">
    <property type="entry name" value="UPF0020"/>
    <property type="match status" value="1"/>
</dbReference>
<dbReference type="InterPro" id="IPR029063">
    <property type="entry name" value="SAM-dependent_MTases_sf"/>
</dbReference>
<dbReference type="PRINTS" id="PR00507">
    <property type="entry name" value="N12N6MTFRASE"/>
</dbReference>
<dbReference type="PANTHER" id="PTHR47313:SF1">
    <property type="entry name" value="RIBOSOMAL RNA LARGE SUBUNIT METHYLTRANSFERASE K_L"/>
    <property type="match status" value="1"/>
</dbReference>
<dbReference type="InterPro" id="IPR002052">
    <property type="entry name" value="DNA_methylase_N6_adenine_CS"/>
</dbReference>
<dbReference type="PANTHER" id="PTHR47313">
    <property type="entry name" value="RIBOSOMAL RNA LARGE SUBUNIT METHYLTRANSFERASE K/L"/>
    <property type="match status" value="1"/>
</dbReference>
<evidence type="ECO:0000259" key="3">
    <source>
        <dbReference type="PROSITE" id="PS51165"/>
    </source>
</evidence>
<dbReference type="Pfam" id="PF02926">
    <property type="entry name" value="THUMP"/>
    <property type="match status" value="1"/>
</dbReference>
<feature type="non-terminal residue" evidence="4">
    <location>
        <position position="1"/>
    </location>
</feature>
<evidence type="ECO:0000256" key="1">
    <source>
        <dbReference type="ARBA" id="ARBA00022603"/>
    </source>
</evidence>
<dbReference type="AlphaFoldDB" id="A0A5J4QJW4"/>
<organism evidence="4">
    <name type="scientific">termite gut metagenome</name>
    <dbReference type="NCBI Taxonomy" id="433724"/>
    <lineage>
        <taxon>unclassified sequences</taxon>
        <taxon>metagenomes</taxon>
        <taxon>organismal metagenomes</taxon>
    </lineage>
</organism>
<dbReference type="GO" id="GO:0003723">
    <property type="term" value="F:RNA binding"/>
    <property type="evidence" value="ECO:0007669"/>
    <property type="project" value="InterPro"/>
</dbReference>
<dbReference type="PROSITE" id="PS51165">
    <property type="entry name" value="THUMP"/>
    <property type="match status" value="1"/>
</dbReference>
<dbReference type="InterPro" id="IPR053943">
    <property type="entry name" value="RlmKL-like_Mtase_CS"/>
</dbReference>
<evidence type="ECO:0000256" key="2">
    <source>
        <dbReference type="ARBA" id="ARBA00022679"/>
    </source>
</evidence>
<dbReference type="Gene3D" id="3.40.50.150">
    <property type="entry name" value="Vaccinia Virus protein VP39"/>
    <property type="match status" value="1"/>
</dbReference>
<dbReference type="Gene3D" id="3.30.2130.30">
    <property type="match status" value="1"/>
</dbReference>